<reference evidence="8" key="1">
    <citation type="journal article" date="2019" name="Int. J. Syst. Evol. Microbiol.">
        <title>The Global Catalogue of Microorganisms (GCM) 10K type strain sequencing project: providing services to taxonomists for standard genome sequencing and annotation.</title>
        <authorList>
            <consortium name="The Broad Institute Genomics Platform"/>
            <consortium name="The Broad Institute Genome Sequencing Center for Infectious Disease"/>
            <person name="Wu L."/>
            <person name="Ma J."/>
        </authorList>
    </citation>
    <scope>NUCLEOTIDE SEQUENCE [LARGE SCALE GENOMIC DNA]</scope>
    <source>
        <strain evidence="8">JCM 17986</strain>
    </source>
</reference>
<feature type="transmembrane region" description="Helical" evidence="5">
    <location>
        <begin position="281"/>
        <end position="298"/>
    </location>
</feature>
<dbReference type="InterPro" id="IPR011701">
    <property type="entry name" value="MFS"/>
</dbReference>
<feature type="transmembrane region" description="Helical" evidence="5">
    <location>
        <begin position="247"/>
        <end position="269"/>
    </location>
</feature>
<protein>
    <submittedName>
        <fullName evidence="7">MFS transporter</fullName>
    </submittedName>
</protein>
<proteinExistence type="predicted"/>
<evidence type="ECO:0000256" key="2">
    <source>
        <dbReference type="ARBA" id="ARBA00022692"/>
    </source>
</evidence>
<evidence type="ECO:0000313" key="7">
    <source>
        <dbReference type="EMBL" id="GAA4962956.1"/>
    </source>
</evidence>
<name>A0ABP9H7B8_9ACTN</name>
<organism evidence="7 8">
    <name type="scientific">Yinghuangia aomiensis</name>
    <dbReference type="NCBI Taxonomy" id="676205"/>
    <lineage>
        <taxon>Bacteria</taxon>
        <taxon>Bacillati</taxon>
        <taxon>Actinomycetota</taxon>
        <taxon>Actinomycetes</taxon>
        <taxon>Kitasatosporales</taxon>
        <taxon>Streptomycetaceae</taxon>
        <taxon>Yinghuangia</taxon>
    </lineage>
</organism>
<feature type="domain" description="Major facilitator superfamily (MFS) profile" evidence="6">
    <location>
        <begin position="215"/>
        <end position="417"/>
    </location>
</feature>
<accession>A0ABP9H7B8</accession>
<feature type="transmembrane region" description="Helical" evidence="5">
    <location>
        <begin position="17"/>
        <end position="39"/>
    </location>
</feature>
<evidence type="ECO:0000256" key="3">
    <source>
        <dbReference type="ARBA" id="ARBA00022989"/>
    </source>
</evidence>
<dbReference type="PANTHER" id="PTHR23542">
    <property type="match status" value="1"/>
</dbReference>
<comment type="subcellular location">
    <subcellularLocation>
        <location evidence="1">Cell membrane</location>
        <topology evidence="1">Multi-pass membrane protein</topology>
    </subcellularLocation>
</comment>
<feature type="transmembrane region" description="Helical" evidence="5">
    <location>
        <begin position="366"/>
        <end position="386"/>
    </location>
</feature>
<evidence type="ECO:0000256" key="4">
    <source>
        <dbReference type="ARBA" id="ARBA00023136"/>
    </source>
</evidence>
<sequence>MISTYTALLRTPSAWRFLAPGLVARLPYAMLGLGIVLLVKDATGSYGMAGAVSAAMAVALAAVGPQTGRLADRYGQAAVLVPGALVHGAAVAALIVCAKSGAPTWTLFVTAIAAGASVPQIGSMVRARWVAKLQGQPLLPTAFAFESVTDEFTFVVGPVVATFLATGIDPGVGLAVEAVLTVVGSLAFAAQRSTAPARRAAAGDERHASALRVAGVRLLAAAFVCIGMVFGTVQVAITAFAEEAGQAGLAGALYAVFAGGSLIAGAVYGAVAWRRAAHTRLAAAFGMLALGTAPLFAVPSIGVMIPVALLVGLGLAPTLITGYTLVETLVPAAAKTEAFTWLTGAVGLGLALGSTLAGVATDEFGAGPAFVLTFAAAASGLAIVSLGRRLLTPTRGAAAGAVVDVTPVDAAPLALGR</sequence>
<dbReference type="InterPro" id="IPR020846">
    <property type="entry name" value="MFS_dom"/>
</dbReference>
<dbReference type="InterPro" id="IPR036259">
    <property type="entry name" value="MFS_trans_sf"/>
</dbReference>
<dbReference type="Pfam" id="PF07690">
    <property type="entry name" value="MFS_1"/>
    <property type="match status" value="1"/>
</dbReference>
<keyword evidence="8" id="KW-1185">Reference proteome</keyword>
<keyword evidence="2 5" id="KW-0812">Transmembrane</keyword>
<dbReference type="Proteomes" id="UP001500466">
    <property type="component" value="Unassembled WGS sequence"/>
</dbReference>
<dbReference type="PANTHER" id="PTHR23542:SF1">
    <property type="entry name" value="MAJOR FACILITATOR SUPERFAMILY (MFS) PROFILE DOMAIN-CONTAINING PROTEIN"/>
    <property type="match status" value="1"/>
</dbReference>
<evidence type="ECO:0000313" key="8">
    <source>
        <dbReference type="Proteomes" id="UP001500466"/>
    </source>
</evidence>
<evidence type="ECO:0000259" key="6">
    <source>
        <dbReference type="PROSITE" id="PS50850"/>
    </source>
</evidence>
<keyword evidence="4 5" id="KW-0472">Membrane</keyword>
<feature type="transmembrane region" description="Helical" evidence="5">
    <location>
        <begin position="338"/>
        <end position="360"/>
    </location>
</feature>
<feature type="transmembrane region" description="Helical" evidence="5">
    <location>
        <begin position="45"/>
        <end position="65"/>
    </location>
</feature>
<dbReference type="EMBL" id="BAABHS010000009">
    <property type="protein sequence ID" value="GAA4962956.1"/>
    <property type="molecule type" value="Genomic_DNA"/>
</dbReference>
<gene>
    <name evidence="7" type="ORF">GCM10023205_28430</name>
</gene>
<dbReference type="Gene3D" id="1.20.1250.20">
    <property type="entry name" value="MFS general substrate transporter like domains"/>
    <property type="match status" value="1"/>
</dbReference>
<dbReference type="SUPFAM" id="SSF103473">
    <property type="entry name" value="MFS general substrate transporter"/>
    <property type="match status" value="1"/>
</dbReference>
<feature type="transmembrane region" description="Helical" evidence="5">
    <location>
        <begin position="218"/>
        <end position="241"/>
    </location>
</feature>
<evidence type="ECO:0000256" key="5">
    <source>
        <dbReference type="SAM" id="Phobius"/>
    </source>
</evidence>
<evidence type="ECO:0000256" key="1">
    <source>
        <dbReference type="ARBA" id="ARBA00004651"/>
    </source>
</evidence>
<comment type="caution">
    <text evidence="7">The sequence shown here is derived from an EMBL/GenBank/DDBJ whole genome shotgun (WGS) entry which is preliminary data.</text>
</comment>
<dbReference type="PROSITE" id="PS50850">
    <property type="entry name" value="MFS"/>
    <property type="match status" value="1"/>
</dbReference>
<keyword evidence="3 5" id="KW-1133">Transmembrane helix</keyword>
<feature type="transmembrane region" description="Helical" evidence="5">
    <location>
        <begin position="77"/>
        <end position="96"/>
    </location>
</feature>
<dbReference type="RefSeq" id="WP_345675802.1">
    <property type="nucleotide sequence ID" value="NZ_BAABHS010000009.1"/>
</dbReference>
<feature type="transmembrane region" description="Helical" evidence="5">
    <location>
        <begin position="102"/>
        <end position="122"/>
    </location>
</feature>
<feature type="transmembrane region" description="Helical" evidence="5">
    <location>
        <begin position="304"/>
        <end position="326"/>
    </location>
</feature>